<reference evidence="2" key="1">
    <citation type="submission" date="2021-03" db="EMBL/GenBank/DDBJ databases">
        <title>Revisited historic fungal species revealed as producer of novel bioactive compounds through whole genome sequencing and comparative genomics.</title>
        <authorList>
            <person name="Vignolle G.A."/>
            <person name="Hochenegger N."/>
            <person name="Mach R.L."/>
            <person name="Mach-Aigner A.R."/>
            <person name="Javad Rahimi M."/>
            <person name="Salim K.A."/>
            <person name="Chan C.M."/>
            <person name="Lim L.B.L."/>
            <person name="Cai F."/>
            <person name="Druzhinina I.S."/>
            <person name="U'Ren J.M."/>
            <person name="Derntl C."/>
        </authorList>
    </citation>
    <scope>NUCLEOTIDE SEQUENCE</scope>
    <source>
        <strain evidence="2">TUCIM 5799</strain>
    </source>
</reference>
<evidence type="ECO:0000313" key="3">
    <source>
        <dbReference type="Proteomes" id="UP000829685"/>
    </source>
</evidence>
<feature type="compositionally biased region" description="Basic and acidic residues" evidence="1">
    <location>
        <begin position="423"/>
        <end position="439"/>
    </location>
</feature>
<protein>
    <recommendedName>
        <fullName evidence="4">C2H2-type domain-containing protein</fullName>
    </recommendedName>
</protein>
<dbReference type="Proteomes" id="UP000829685">
    <property type="component" value="Unassembled WGS sequence"/>
</dbReference>
<accession>A0A9Q0AMS8</accession>
<sequence length="857" mass="96009">MDHSKDSNRLDSGDQAEVPRAALQELTRDHILPTWEQHRKAGLPNTWEVKIILLPSALWTTRPEKGSDQYLRLKSRKLIVTKIIGGRDAATIEHAISTQFAEVLRSEQWMPLQTLWDPINCEVRLSSSAALSGSHNIDFDFLADHCLMRTEKEKLYLFIAPKTSKLSWQFIRRLPRARLPISSSVKEDFWNSDLDEAGSSEDDGDDYIRSQSESPKSRSNNGLGIQLRVIPQEVRTSLATLLTAPESTSLERSTTSAEGENPQERKATSQDRTIRSPKGKYPCPYSDCARSRIPFSYEEYVIEHVRGRHKDPNYGIRAVSGLSSVESAGSEATQVGKFTDSDLGRDTEHIVSEESVATITRTESTGCTYPEPTSTRDRTREFSTYDRCENSTPRSTGADEIAQAIGAIYSTYPKPASLANVHSKMDDSSRASQPEHDPPVHTASKDATISLEDTSVEPLQSSPSRNGYPESLSDKIDDTSVDAITGKGTDGTSTESQQTNQILHGNLAIRTRTSTHAASGCQANRPSNGNAATSNKKHPANKRRRTESGRDHPNDNGDEESESDPPKEPKGLDSSDANEPRIFACPFYKRDPRTYRLCVSKAWTKVHRVKEHLKRKHMLPPHQCRRCFQRFEQQSQLDEHVQGTPCARAVEPDASVGVTVEQMTELLKKKKNLKEVDRWNEMYQILFPADSADEIPSPWQSTSHLLDVEEYRTYLRQASPMSHQECMRRSFSDIIATCRDNAAISQEELVAKLVDSARQQQLQSLERFLELKLAKRKSVDLEQGSCGQAESSAVQTDSCLSPDPPAQWWSQLFGSELDLGYEEDPFDFHQYTYSETPVDHSGVPAGSTLTDHLLPPF</sequence>
<feature type="region of interest" description="Disordered" evidence="1">
    <location>
        <begin position="419"/>
        <end position="499"/>
    </location>
</feature>
<feature type="compositionally biased region" description="Polar residues" evidence="1">
    <location>
        <begin position="514"/>
        <end position="534"/>
    </location>
</feature>
<evidence type="ECO:0000256" key="1">
    <source>
        <dbReference type="SAM" id="MobiDB-lite"/>
    </source>
</evidence>
<organism evidence="2 3">
    <name type="scientific">Neoarthrinium moseri</name>
    <dbReference type="NCBI Taxonomy" id="1658444"/>
    <lineage>
        <taxon>Eukaryota</taxon>
        <taxon>Fungi</taxon>
        <taxon>Dikarya</taxon>
        <taxon>Ascomycota</taxon>
        <taxon>Pezizomycotina</taxon>
        <taxon>Sordariomycetes</taxon>
        <taxon>Xylariomycetidae</taxon>
        <taxon>Amphisphaeriales</taxon>
        <taxon>Apiosporaceae</taxon>
        <taxon>Neoarthrinium</taxon>
    </lineage>
</organism>
<feature type="compositionally biased region" description="Polar residues" evidence="1">
    <location>
        <begin position="490"/>
        <end position="499"/>
    </location>
</feature>
<feature type="region of interest" description="Disordered" evidence="1">
    <location>
        <begin position="364"/>
        <end position="399"/>
    </location>
</feature>
<feature type="region of interest" description="Disordered" evidence="1">
    <location>
        <begin position="514"/>
        <end position="578"/>
    </location>
</feature>
<feature type="compositionally biased region" description="Polar residues" evidence="1">
    <location>
        <begin position="445"/>
        <end position="465"/>
    </location>
</feature>
<dbReference type="EMBL" id="JAFIMR010000022">
    <property type="protein sequence ID" value="KAI1865160.1"/>
    <property type="molecule type" value="Genomic_DNA"/>
</dbReference>
<dbReference type="AlphaFoldDB" id="A0A9Q0AMS8"/>
<evidence type="ECO:0008006" key="4">
    <source>
        <dbReference type="Google" id="ProtNLM"/>
    </source>
</evidence>
<feature type="compositionally biased region" description="Polar residues" evidence="1">
    <location>
        <begin position="364"/>
        <end position="373"/>
    </location>
</feature>
<feature type="compositionally biased region" description="Basic and acidic residues" evidence="1">
    <location>
        <begin position="374"/>
        <end position="389"/>
    </location>
</feature>
<name>A0A9Q0AMS8_9PEZI</name>
<feature type="compositionally biased region" description="Basic and acidic residues" evidence="1">
    <location>
        <begin position="546"/>
        <end position="555"/>
    </location>
</feature>
<keyword evidence="3" id="KW-1185">Reference proteome</keyword>
<gene>
    <name evidence="2" type="ORF">JX265_008207</name>
</gene>
<feature type="compositionally biased region" description="Basic residues" evidence="1">
    <location>
        <begin position="535"/>
        <end position="545"/>
    </location>
</feature>
<feature type="compositionally biased region" description="Polar residues" evidence="1">
    <location>
        <begin position="209"/>
        <end position="223"/>
    </location>
</feature>
<feature type="region of interest" description="Disordered" evidence="1">
    <location>
        <begin position="241"/>
        <end position="279"/>
    </location>
</feature>
<feature type="compositionally biased region" description="Basic and acidic residues" evidence="1">
    <location>
        <begin position="564"/>
        <end position="573"/>
    </location>
</feature>
<dbReference type="PANTHER" id="PTHR38166">
    <property type="entry name" value="C2H2-TYPE DOMAIN-CONTAINING PROTEIN-RELATED"/>
    <property type="match status" value="1"/>
</dbReference>
<proteinExistence type="predicted"/>
<feature type="region of interest" description="Disordered" evidence="1">
    <location>
        <begin position="194"/>
        <end position="224"/>
    </location>
</feature>
<feature type="compositionally biased region" description="Polar residues" evidence="1">
    <location>
        <begin position="241"/>
        <end position="258"/>
    </location>
</feature>
<feature type="compositionally biased region" description="Basic and acidic residues" evidence="1">
    <location>
        <begin position="262"/>
        <end position="274"/>
    </location>
</feature>
<dbReference type="PANTHER" id="PTHR38166:SF1">
    <property type="entry name" value="C2H2-TYPE DOMAIN-CONTAINING PROTEIN"/>
    <property type="match status" value="1"/>
</dbReference>
<comment type="caution">
    <text evidence="2">The sequence shown here is derived from an EMBL/GenBank/DDBJ whole genome shotgun (WGS) entry which is preliminary data.</text>
</comment>
<feature type="compositionally biased region" description="Acidic residues" evidence="1">
    <location>
        <begin position="194"/>
        <end position="205"/>
    </location>
</feature>
<evidence type="ECO:0000313" key="2">
    <source>
        <dbReference type="EMBL" id="KAI1865160.1"/>
    </source>
</evidence>